<protein>
    <submittedName>
        <fullName evidence="1">Uncharacterized protein</fullName>
    </submittedName>
</protein>
<sequence>MAGLAITKGCLSNVRWQAWQSPKAAIAVLDGRPGNHYNQVILREVRASSMDESQQQESCRPFVSNLFCSLTARDENTSS</sequence>
<evidence type="ECO:0000313" key="1">
    <source>
        <dbReference type="EMBL" id="KAK3782415.1"/>
    </source>
</evidence>
<dbReference type="EMBL" id="JAWDGP010002507">
    <property type="protein sequence ID" value="KAK3782415.1"/>
    <property type="molecule type" value="Genomic_DNA"/>
</dbReference>
<name>A0AAE1DU45_9GAST</name>
<comment type="caution">
    <text evidence="1">The sequence shown here is derived from an EMBL/GenBank/DDBJ whole genome shotgun (WGS) entry which is preliminary data.</text>
</comment>
<keyword evidence="2" id="KW-1185">Reference proteome</keyword>
<proteinExistence type="predicted"/>
<organism evidence="1 2">
    <name type="scientific">Elysia crispata</name>
    <name type="common">lettuce slug</name>
    <dbReference type="NCBI Taxonomy" id="231223"/>
    <lineage>
        <taxon>Eukaryota</taxon>
        <taxon>Metazoa</taxon>
        <taxon>Spiralia</taxon>
        <taxon>Lophotrochozoa</taxon>
        <taxon>Mollusca</taxon>
        <taxon>Gastropoda</taxon>
        <taxon>Heterobranchia</taxon>
        <taxon>Euthyneura</taxon>
        <taxon>Panpulmonata</taxon>
        <taxon>Sacoglossa</taxon>
        <taxon>Placobranchoidea</taxon>
        <taxon>Plakobranchidae</taxon>
        <taxon>Elysia</taxon>
    </lineage>
</organism>
<accession>A0AAE1DU45</accession>
<evidence type="ECO:0000313" key="2">
    <source>
        <dbReference type="Proteomes" id="UP001283361"/>
    </source>
</evidence>
<reference evidence="1" key="1">
    <citation type="journal article" date="2023" name="G3 (Bethesda)">
        <title>A reference genome for the long-term kleptoplast-retaining sea slug Elysia crispata morphotype clarki.</title>
        <authorList>
            <person name="Eastman K.E."/>
            <person name="Pendleton A.L."/>
            <person name="Shaikh M.A."/>
            <person name="Suttiyut T."/>
            <person name="Ogas R."/>
            <person name="Tomko P."/>
            <person name="Gavelis G."/>
            <person name="Widhalm J.R."/>
            <person name="Wisecaver J.H."/>
        </authorList>
    </citation>
    <scope>NUCLEOTIDE SEQUENCE</scope>
    <source>
        <strain evidence="1">ECLA1</strain>
    </source>
</reference>
<dbReference type="AlphaFoldDB" id="A0AAE1DU45"/>
<gene>
    <name evidence="1" type="ORF">RRG08_033056</name>
</gene>
<dbReference type="Proteomes" id="UP001283361">
    <property type="component" value="Unassembled WGS sequence"/>
</dbReference>